<keyword evidence="2" id="KW-1277">Toxin-antitoxin system</keyword>
<evidence type="ECO:0000313" key="4">
    <source>
        <dbReference type="Proteomes" id="UP000584642"/>
    </source>
</evidence>
<dbReference type="Proteomes" id="UP000584642">
    <property type="component" value="Unassembled WGS sequence"/>
</dbReference>
<comment type="caution">
    <text evidence="3">The sequence shown here is derived from an EMBL/GenBank/DDBJ whole genome shotgun (WGS) entry which is preliminary data.</text>
</comment>
<evidence type="ECO:0000256" key="2">
    <source>
        <dbReference type="ARBA" id="ARBA00022649"/>
    </source>
</evidence>
<dbReference type="Gene3D" id="3.30.2310.20">
    <property type="entry name" value="RelE-like"/>
    <property type="match status" value="1"/>
</dbReference>
<proteinExistence type="inferred from homology"/>
<dbReference type="InterPro" id="IPR035093">
    <property type="entry name" value="RelE/ParE_toxin_dom_sf"/>
</dbReference>
<evidence type="ECO:0000256" key="1">
    <source>
        <dbReference type="ARBA" id="ARBA00006226"/>
    </source>
</evidence>
<name>A0ABX2T995_9PROT</name>
<accession>A0ABX2T995</accession>
<dbReference type="InterPro" id="IPR051803">
    <property type="entry name" value="TA_system_RelE-like_toxin"/>
</dbReference>
<keyword evidence="4" id="KW-1185">Reference proteome</keyword>
<sequence length="101" mass="11307">MTRRIVFRPSAQSDLLALFQYIARDSGVARARAYVARINAACQSLALFPERGTRRDDLSPGMRTIGFERRVTIAFRVIGDAVEILAVAYGGRAFEDEVRDQ</sequence>
<dbReference type="RefSeq" id="WP_180281598.1">
    <property type="nucleotide sequence ID" value="NZ_JABFDB010000004.1"/>
</dbReference>
<dbReference type="EMBL" id="JABFDB010000004">
    <property type="protein sequence ID" value="NYZ19836.1"/>
    <property type="molecule type" value="Genomic_DNA"/>
</dbReference>
<organism evidence="3 4">
    <name type="scientific">Azospirillum oleiclasticum</name>
    <dbReference type="NCBI Taxonomy" id="2735135"/>
    <lineage>
        <taxon>Bacteria</taxon>
        <taxon>Pseudomonadati</taxon>
        <taxon>Pseudomonadota</taxon>
        <taxon>Alphaproteobacteria</taxon>
        <taxon>Rhodospirillales</taxon>
        <taxon>Azospirillaceae</taxon>
        <taxon>Azospirillum</taxon>
    </lineage>
</organism>
<gene>
    <name evidence="3" type="ORF">HND93_08935</name>
</gene>
<dbReference type="Pfam" id="PF05016">
    <property type="entry name" value="ParE_toxin"/>
    <property type="match status" value="1"/>
</dbReference>
<evidence type="ECO:0000313" key="3">
    <source>
        <dbReference type="EMBL" id="NYZ19836.1"/>
    </source>
</evidence>
<protein>
    <submittedName>
        <fullName evidence="3">Type II toxin-antitoxin system RelE/ParE family toxin</fullName>
    </submittedName>
</protein>
<comment type="similarity">
    <text evidence="1">Belongs to the RelE toxin family.</text>
</comment>
<reference evidence="3 4" key="1">
    <citation type="submission" date="2020-05" db="EMBL/GenBank/DDBJ databases">
        <title>Azospirillum oleiclasticum sp. nov, a nitrogen-fixing and heavy crude oil-emulsifying bacterium isolated from the crude oil of Yumen Oilfield.</title>
        <authorList>
            <person name="Wu D."/>
            <person name="Cai M."/>
            <person name="Zhang X."/>
        </authorList>
    </citation>
    <scope>NUCLEOTIDE SEQUENCE [LARGE SCALE GENOMIC DNA]</scope>
    <source>
        <strain evidence="3 4">ROY-1-1-2</strain>
    </source>
</reference>
<dbReference type="PANTHER" id="PTHR33755">
    <property type="entry name" value="TOXIN PARE1-RELATED"/>
    <property type="match status" value="1"/>
</dbReference>
<dbReference type="InterPro" id="IPR007712">
    <property type="entry name" value="RelE/ParE_toxin"/>
</dbReference>